<reference evidence="9 10" key="1">
    <citation type="submission" date="2019-08" db="EMBL/GenBank/DDBJ databases">
        <title>In-depth cultivation of the pig gut microbiome towards novel bacterial diversity and tailored functional studies.</title>
        <authorList>
            <person name="Wylensek D."/>
            <person name="Hitch T.C.A."/>
            <person name="Clavel T."/>
        </authorList>
    </citation>
    <scope>NUCLEOTIDE SEQUENCE [LARGE SCALE GENOMIC DNA]</scope>
    <source>
        <strain evidence="9 10">Oil-RF-744-WCA-WT-10</strain>
    </source>
</reference>
<keyword evidence="4 6" id="KW-1133">Transmembrane helix</keyword>
<evidence type="ECO:0000259" key="8">
    <source>
        <dbReference type="Pfam" id="PF13567"/>
    </source>
</evidence>
<sequence>MMLSSVLSRYPVARLLVPLIGGILLGNTVGTRVLAVPSILIAAGAASYFAMWASNRSAAARLAVRPYYIVPIAVLALAVGCLAQMLTYPAPLNLAWVNSQKMVVASIDDIKYKDFSMQLSVTITASSNGKKSTPVDAVAMITTQGCNYLLGSGDLVAFKPNLQPVKNLGNPDEIDYASMLKRQGIYYMQHLPASRLVKYGHTSTFSSWLAEQQNKILHSIFNSRLNEPCQHMVAALILGSKDLVDNDTRWQYSNAGVAHILALSGLHVGILSIIVWWILMPLDYLRLKKLRLAVTIVCIAAFGVFTGLPPSVMRASIMIVFVLVAHILYRKSLPVNALLSSALFILIFDPNALFSVGFQLSFITVLAILLYSTPAKPVGNKAWQAVKSTLATSAIAMASTLVLTAYYFHSISTMSILSNLLILPVFPVFMVVAAFFVIFLALRGEITVLESVVEGLYKYINSVVTTISSLPLSHIDGIYITGIEVILFYAILIFVSLAVKTRQRKIAVTVVVLLAVTVSYKCWINLSTPASGMVIFNSYDSTPFFAFENNCGYLWIGDDSDIDVAAFEHQHMAFLAHYNVTHVAAVKGTTRRASFFFKPPYCYMGGKRMVAIGAGKWKKISASRRLAVDYMVLTKQCHARIADLLKIYKPQSIVISGDVYSQEEARMKHECDSLGIGCTSLRQYGALYWLGNQRHTLPAATQCAVQ</sequence>
<feature type="transmembrane region" description="Helical" evidence="6">
    <location>
        <begin position="35"/>
        <end position="54"/>
    </location>
</feature>
<gene>
    <name evidence="9" type="ORF">FYJ29_08780</name>
</gene>
<dbReference type="EMBL" id="VULT01000013">
    <property type="protein sequence ID" value="MSS17846.1"/>
    <property type="molecule type" value="Genomic_DNA"/>
</dbReference>
<protein>
    <submittedName>
        <fullName evidence="9">ComEC family competence protein</fullName>
    </submittedName>
</protein>
<dbReference type="PANTHER" id="PTHR30619">
    <property type="entry name" value="DNA INTERNALIZATION/COMPETENCE PROTEIN COMEC/REC2"/>
    <property type="match status" value="1"/>
</dbReference>
<evidence type="ECO:0000256" key="3">
    <source>
        <dbReference type="ARBA" id="ARBA00022692"/>
    </source>
</evidence>
<accession>A0A6L5XER8</accession>
<feature type="transmembrane region" description="Helical" evidence="6">
    <location>
        <begin position="478"/>
        <end position="499"/>
    </location>
</feature>
<evidence type="ECO:0000256" key="4">
    <source>
        <dbReference type="ARBA" id="ARBA00022989"/>
    </source>
</evidence>
<feature type="transmembrane region" description="Helical" evidence="6">
    <location>
        <begin position="66"/>
        <end position="86"/>
    </location>
</feature>
<organism evidence="9 10">
    <name type="scientific">Sodaliphilus pleomorphus</name>
    <dbReference type="NCBI Taxonomy" id="2606626"/>
    <lineage>
        <taxon>Bacteria</taxon>
        <taxon>Pseudomonadati</taxon>
        <taxon>Bacteroidota</taxon>
        <taxon>Bacteroidia</taxon>
        <taxon>Bacteroidales</taxon>
        <taxon>Muribaculaceae</taxon>
        <taxon>Sodaliphilus</taxon>
    </lineage>
</organism>
<evidence type="ECO:0000256" key="5">
    <source>
        <dbReference type="ARBA" id="ARBA00023136"/>
    </source>
</evidence>
<dbReference type="InterPro" id="IPR052159">
    <property type="entry name" value="Competence_DNA_uptake"/>
</dbReference>
<keyword evidence="10" id="KW-1185">Reference proteome</keyword>
<dbReference type="NCBIfam" id="TIGR00360">
    <property type="entry name" value="ComEC_N-term"/>
    <property type="match status" value="1"/>
</dbReference>
<feature type="transmembrane region" description="Helical" evidence="6">
    <location>
        <begin position="506"/>
        <end position="526"/>
    </location>
</feature>
<feature type="domain" description="ComEC/Rec2-related protein" evidence="7">
    <location>
        <begin position="236"/>
        <end position="498"/>
    </location>
</feature>
<feature type="transmembrane region" description="Helical" evidence="6">
    <location>
        <begin position="420"/>
        <end position="442"/>
    </location>
</feature>
<dbReference type="PANTHER" id="PTHR30619:SF1">
    <property type="entry name" value="RECOMBINATION PROTEIN 2"/>
    <property type="match status" value="1"/>
</dbReference>
<feature type="domain" description="DUF4131" evidence="8">
    <location>
        <begin position="34"/>
        <end position="192"/>
    </location>
</feature>
<feature type="transmembrane region" description="Helical" evidence="6">
    <location>
        <begin position="341"/>
        <end position="370"/>
    </location>
</feature>
<feature type="transmembrane region" description="Helical" evidence="6">
    <location>
        <begin position="290"/>
        <end position="306"/>
    </location>
</feature>
<proteinExistence type="predicted"/>
<dbReference type="GO" id="GO:0005886">
    <property type="term" value="C:plasma membrane"/>
    <property type="evidence" value="ECO:0007669"/>
    <property type="project" value="UniProtKB-SubCell"/>
</dbReference>
<comment type="caution">
    <text evidence="9">The sequence shown here is derived from an EMBL/GenBank/DDBJ whole genome shotgun (WGS) entry which is preliminary data.</text>
</comment>
<evidence type="ECO:0000256" key="2">
    <source>
        <dbReference type="ARBA" id="ARBA00022475"/>
    </source>
</evidence>
<dbReference type="AlphaFoldDB" id="A0A6L5XER8"/>
<dbReference type="InterPro" id="IPR004477">
    <property type="entry name" value="ComEC_N"/>
</dbReference>
<comment type="subcellular location">
    <subcellularLocation>
        <location evidence="1">Cell membrane</location>
        <topology evidence="1">Multi-pass membrane protein</topology>
    </subcellularLocation>
</comment>
<evidence type="ECO:0000259" key="7">
    <source>
        <dbReference type="Pfam" id="PF03772"/>
    </source>
</evidence>
<keyword evidence="2" id="KW-1003">Cell membrane</keyword>
<name>A0A6L5XER8_9BACT</name>
<dbReference type="Proteomes" id="UP000483362">
    <property type="component" value="Unassembled WGS sequence"/>
</dbReference>
<dbReference type="InterPro" id="IPR025405">
    <property type="entry name" value="DUF4131"/>
</dbReference>
<keyword evidence="5 6" id="KW-0472">Membrane</keyword>
<feature type="transmembrane region" description="Helical" evidence="6">
    <location>
        <begin position="390"/>
        <end position="408"/>
    </location>
</feature>
<evidence type="ECO:0000256" key="1">
    <source>
        <dbReference type="ARBA" id="ARBA00004651"/>
    </source>
</evidence>
<feature type="transmembrane region" description="Helical" evidence="6">
    <location>
        <begin position="312"/>
        <end position="329"/>
    </location>
</feature>
<feature type="transmembrane region" description="Helical" evidence="6">
    <location>
        <begin position="257"/>
        <end position="278"/>
    </location>
</feature>
<feature type="transmembrane region" description="Helical" evidence="6">
    <location>
        <begin position="12"/>
        <end position="29"/>
    </location>
</feature>
<evidence type="ECO:0000256" key="6">
    <source>
        <dbReference type="SAM" id="Phobius"/>
    </source>
</evidence>
<evidence type="ECO:0000313" key="10">
    <source>
        <dbReference type="Proteomes" id="UP000483362"/>
    </source>
</evidence>
<keyword evidence="3 6" id="KW-0812">Transmembrane</keyword>
<dbReference type="Pfam" id="PF13567">
    <property type="entry name" value="DUF4131"/>
    <property type="match status" value="1"/>
</dbReference>
<dbReference type="Pfam" id="PF03772">
    <property type="entry name" value="Competence"/>
    <property type="match status" value="1"/>
</dbReference>
<evidence type="ECO:0000313" key="9">
    <source>
        <dbReference type="EMBL" id="MSS17846.1"/>
    </source>
</evidence>